<dbReference type="InterPro" id="IPR005152">
    <property type="entry name" value="Lipase_secreted"/>
</dbReference>
<feature type="signal peptide" evidence="2">
    <location>
        <begin position="1"/>
        <end position="22"/>
    </location>
</feature>
<dbReference type="InterPro" id="IPR029058">
    <property type="entry name" value="AB_hydrolase_fold"/>
</dbReference>
<evidence type="ECO:0000313" key="3">
    <source>
        <dbReference type="EMBL" id="AEV75390.1"/>
    </source>
</evidence>
<name>G8RTL6_MYCRN</name>
<dbReference type="PANTHER" id="PTHR34853:SF1">
    <property type="entry name" value="LIPASE 5"/>
    <property type="match status" value="1"/>
</dbReference>
<reference evidence="3 4" key="1">
    <citation type="submission" date="2011-12" db="EMBL/GenBank/DDBJ databases">
        <title>Complete sequence of Mycobacterium rhodesiae NBB3.</title>
        <authorList>
            <consortium name="US DOE Joint Genome Institute"/>
            <person name="Lucas S."/>
            <person name="Han J."/>
            <person name="Lapidus A."/>
            <person name="Cheng J.-F."/>
            <person name="Goodwin L."/>
            <person name="Pitluck S."/>
            <person name="Peters L."/>
            <person name="Mikhailova N."/>
            <person name="Gu W."/>
            <person name="Detter J.C."/>
            <person name="Han C."/>
            <person name="Tapia R."/>
            <person name="Land M."/>
            <person name="Hauser L."/>
            <person name="Kyrpides N."/>
            <person name="Ivanova N."/>
            <person name="Pagani I."/>
            <person name="Mattes T."/>
            <person name="Holmes A."/>
            <person name="Rutledge P."/>
            <person name="Paulsen I."/>
            <person name="Coleman N."/>
            <person name="Woyke T."/>
        </authorList>
    </citation>
    <scope>NUCLEOTIDE SEQUENCE [LARGE SCALE GENOMIC DNA]</scope>
    <source>
        <strain evidence="3 4">NBB3</strain>
    </source>
</reference>
<dbReference type="PANTHER" id="PTHR34853">
    <property type="match status" value="1"/>
</dbReference>
<dbReference type="PIRSF" id="PIRSF029171">
    <property type="entry name" value="Esterase_LipA"/>
    <property type="match status" value="1"/>
</dbReference>
<dbReference type="STRING" id="710685.MycrhN_4909"/>
<keyword evidence="4" id="KW-1185">Reference proteome</keyword>
<dbReference type="eggNOG" id="COG1073">
    <property type="taxonomic scope" value="Bacteria"/>
</dbReference>
<evidence type="ECO:0000256" key="1">
    <source>
        <dbReference type="SAM" id="MobiDB-lite"/>
    </source>
</evidence>
<evidence type="ECO:0000256" key="2">
    <source>
        <dbReference type="SAM" id="SignalP"/>
    </source>
</evidence>
<dbReference type="HOGENOM" id="CLU_029538_3_3_11"/>
<evidence type="ECO:0000313" key="4">
    <source>
        <dbReference type="Proteomes" id="UP000005442"/>
    </source>
</evidence>
<dbReference type="AlphaFoldDB" id="G8RTL6"/>
<dbReference type="Gene3D" id="3.40.50.1820">
    <property type="entry name" value="alpha/beta hydrolase"/>
    <property type="match status" value="2"/>
</dbReference>
<dbReference type="EMBL" id="CP003169">
    <property type="protein sequence ID" value="AEV75390.1"/>
    <property type="molecule type" value="Genomic_DNA"/>
</dbReference>
<gene>
    <name evidence="3" type="ordered locus">MycrhN_4909</name>
</gene>
<protein>
    <submittedName>
        <fullName evidence="3">Secretory lipase</fullName>
    </submittedName>
</protein>
<dbReference type="GO" id="GO:0004806">
    <property type="term" value="F:triacylglycerol lipase activity"/>
    <property type="evidence" value="ECO:0007669"/>
    <property type="project" value="InterPro"/>
</dbReference>
<dbReference type="GO" id="GO:0016042">
    <property type="term" value="P:lipid catabolic process"/>
    <property type="evidence" value="ECO:0007669"/>
    <property type="project" value="InterPro"/>
</dbReference>
<feature type="compositionally biased region" description="Polar residues" evidence="1">
    <location>
        <begin position="31"/>
        <end position="43"/>
    </location>
</feature>
<feature type="chain" id="PRO_5039240268" evidence="2">
    <location>
        <begin position="23"/>
        <end position="411"/>
    </location>
</feature>
<accession>G8RTL6</accession>
<keyword evidence="2" id="KW-0732">Signal</keyword>
<dbReference type="SUPFAM" id="SSF53474">
    <property type="entry name" value="alpha/beta-Hydrolases"/>
    <property type="match status" value="1"/>
</dbReference>
<proteinExistence type="predicted"/>
<dbReference type="Pfam" id="PF03583">
    <property type="entry name" value="LIP"/>
    <property type="match status" value="1"/>
</dbReference>
<dbReference type="Proteomes" id="UP000005442">
    <property type="component" value="Chromosome"/>
</dbReference>
<dbReference type="PATRIC" id="fig|710685.3.peg.4916"/>
<organism evidence="3 4">
    <name type="scientific">Mycolicibacterium rhodesiae (strain NBB3)</name>
    <name type="common">Mycobacterium rhodesiae</name>
    <dbReference type="NCBI Taxonomy" id="710685"/>
    <lineage>
        <taxon>Bacteria</taxon>
        <taxon>Bacillati</taxon>
        <taxon>Actinomycetota</taxon>
        <taxon>Actinomycetes</taxon>
        <taxon>Mycobacteriales</taxon>
        <taxon>Mycobacteriaceae</taxon>
        <taxon>Mycolicibacterium</taxon>
    </lineage>
</organism>
<feature type="region of interest" description="Disordered" evidence="1">
    <location>
        <begin position="31"/>
        <end position="73"/>
    </location>
</feature>
<sequence>MIAKSKPMRASVAILIVGVVCALLPGCSANDAAQQGQSTSPTGEQPLEISPEAKSRRGSIVESQPVATPSPPLADLKSKQFTVVYRSVSGIDGTGRDVSGTVVVPEGTPPPGGWPVIAYGHGVTGIDDACGPSGYPDLLGYDLVVASLVSLGFVVTLSDYEGLGHPGTHPLLEPRTAAFNMIDSVRAAREIAPSASTKWFAVGISQGGQASWAANEFAGEYGDGLELLGSASMAPVVDMSKFATLAESGWLSMEQQALLPMLVHGLRATHPDLDPTDYLHGALSRNTDVWLACTGPLVQQRLALSGELRETDSTPVSKEAGEKLERIFAEYSMPQRPATAPMLVITGANDDTVRAQWVRTAVENACGRGDVVEFTVRPDEGHSNLNGGPRLSQWLTERLDGAAPVDNCSEV</sequence>
<dbReference type="KEGG" id="mrh:MycrhN_4909"/>